<dbReference type="RefSeq" id="WP_024268872.1">
    <property type="nucleotide sequence ID" value="NC_023035.1"/>
</dbReference>
<dbReference type="KEGG" id="slr:L21SP2_2619"/>
<accession>V5WL92</accession>
<proteinExistence type="predicted"/>
<dbReference type="EMBL" id="CP006939">
    <property type="protein sequence ID" value="AHC15971.1"/>
    <property type="molecule type" value="Genomic_DNA"/>
</dbReference>
<evidence type="ECO:0000313" key="3">
    <source>
        <dbReference type="Proteomes" id="UP000018680"/>
    </source>
</evidence>
<dbReference type="STRING" id="1307761.L21SP2_2619"/>
<dbReference type="AlphaFoldDB" id="V5WL92"/>
<evidence type="ECO:0000256" key="1">
    <source>
        <dbReference type="SAM" id="MobiDB-lite"/>
    </source>
</evidence>
<keyword evidence="3" id="KW-1185">Reference proteome</keyword>
<dbReference type="HOGENOM" id="CLU_1026331_0_0_12"/>
<evidence type="ECO:0000313" key="2">
    <source>
        <dbReference type="EMBL" id="AHC15971.1"/>
    </source>
</evidence>
<sequence>MIHILQLSRISADVAPLKIQSALGLKSRGQREFGWQSASTPPGRSPEIRLWTREDLKLETANLGGNYSGRSKPEILQTDGEVSAPALTGAGNGTISLHGSLTMARSMGFLAGRIASRETAQPGDIFAALVEDHFIPGPGAVVHRVDLPEGEFYPDLVLDHGLEEISADLNSHRQDRDQGRDQGTEAFGGSAGPKKIRREEVLGEKMFRNEEQNLFLEEFYRCFIPFCSPHQLHTLFLNPLAEKRQLYPSLHRFVTYLANMSDLAGNSSGEA</sequence>
<gene>
    <name evidence="2" type="ORF">L21SP2_2619</name>
</gene>
<feature type="compositionally biased region" description="Basic and acidic residues" evidence="1">
    <location>
        <begin position="171"/>
        <end position="183"/>
    </location>
</feature>
<dbReference type="Proteomes" id="UP000018680">
    <property type="component" value="Chromosome"/>
</dbReference>
<organism evidence="2 3">
    <name type="scientific">Salinispira pacifica</name>
    <dbReference type="NCBI Taxonomy" id="1307761"/>
    <lineage>
        <taxon>Bacteria</taxon>
        <taxon>Pseudomonadati</taxon>
        <taxon>Spirochaetota</taxon>
        <taxon>Spirochaetia</taxon>
        <taxon>Spirochaetales</taxon>
        <taxon>Spirochaetaceae</taxon>
        <taxon>Salinispira</taxon>
    </lineage>
</organism>
<reference evidence="2 3" key="1">
    <citation type="journal article" date="2015" name="Stand. Genomic Sci.">
        <title>Complete genome sequence and description of Salinispira pacifica gen. nov., sp. nov., a novel spirochaete isolated form a hypersaline microbial mat.</title>
        <authorList>
            <person name="Ben Hania W."/>
            <person name="Joseph M."/>
            <person name="Schumann P."/>
            <person name="Bunk B."/>
            <person name="Fiebig A."/>
            <person name="Sproer C."/>
            <person name="Klenk H.P."/>
            <person name="Fardeau M.L."/>
            <person name="Spring S."/>
        </authorList>
    </citation>
    <scope>NUCLEOTIDE SEQUENCE [LARGE SCALE GENOMIC DNA]</scope>
    <source>
        <strain evidence="2 3">L21-RPul-D2</strain>
    </source>
</reference>
<feature type="region of interest" description="Disordered" evidence="1">
    <location>
        <begin position="171"/>
        <end position="193"/>
    </location>
</feature>
<dbReference type="PATRIC" id="fig|1307761.3.peg.2609"/>
<name>V5WL92_9SPIO</name>
<protein>
    <submittedName>
        <fullName evidence="2">Uncharacterized protein</fullName>
    </submittedName>
</protein>